<organism evidence="1 2">
    <name type="scientific">Erysiphe neolycopersici</name>
    <dbReference type="NCBI Taxonomy" id="212602"/>
    <lineage>
        <taxon>Eukaryota</taxon>
        <taxon>Fungi</taxon>
        <taxon>Dikarya</taxon>
        <taxon>Ascomycota</taxon>
        <taxon>Pezizomycotina</taxon>
        <taxon>Leotiomycetes</taxon>
        <taxon>Erysiphales</taxon>
        <taxon>Erysiphaceae</taxon>
        <taxon>Erysiphe</taxon>
    </lineage>
</organism>
<evidence type="ECO:0000313" key="2">
    <source>
        <dbReference type="Proteomes" id="UP000286134"/>
    </source>
</evidence>
<evidence type="ECO:0000313" key="1">
    <source>
        <dbReference type="EMBL" id="RKF60723.1"/>
    </source>
</evidence>
<gene>
    <name evidence="1" type="ORF">OnM2_048001</name>
</gene>
<proteinExistence type="predicted"/>
<accession>A0A420HTG9</accession>
<sequence>MYLDFLAQGMKTVTHTVQYSINSSKAVHALSKALNWPKFTSFRFYITLIFKWGWMNETCRLVILKYKAVTGFDFLFTSSELELSNAILAARGAVNLALDTDC</sequence>
<reference evidence="1 2" key="1">
    <citation type="journal article" date="2018" name="BMC Genomics">
        <title>Comparative genome analyses reveal sequence features reflecting distinct modes of host-adaptation between dicot and monocot powdery mildew.</title>
        <authorList>
            <person name="Wu Y."/>
            <person name="Ma X."/>
            <person name="Pan Z."/>
            <person name="Kale S.D."/>
            <person name="Song Y."/>
            <person name="King H."/>
            <person name="Zhang Q."/>
            <person name="Presley C."/>
            <person name="Deng X."/>
            <person name="Wei C.I."/>
            <person name="Xiao S."/>
        </authorList>
    </citation>
    <scope>NUCLEOTIDE SEQUENCE [LARGE SCALE GENOMIC DNA]</scope>
    <source>
        <strain evidence="1">UMSG2</strain>
    </source>
</reference>
<dbReference type="AlphaFoldDB" id="A0A420HTG9"/>
<name>A0A420HTG9_9PEZI</name>
<keyword evidence="2" id="KW-1185">Reference proteome</keyword>
<comment type="caution">
    <text evidence="1">The sequence shown here is derived from an EMBL/GenBank/DDBJ whole genome shotgun (WGS) entry which is preliminary data.</text>
</comment>
<protein>
    <submittedName>
        <fullName evidence="1">Uncharacterized protein</fullName>
    </submittedName>
</protein>
<dbReference type="EMBL" id="MCFK01004834">
    <property type="protein sequence ID" value="RKF60723.1"/>
    <property type="molecule type" value="Genomic_DNA"/>
</dbReference>
<dbReference type="Proteomes" id="UP000286134">
    <property type="component" value="Unassembled WGS sequence"/>
</dbReference>